<dbReference type="SUPFAM" id="SSF52833">
    <property type="entry name" value="Thioredoxin-like"/>
    <property type="match status" value="1"/>
</dbReference>
<dbReference type="PANTHER" id="PTHR12782:SF5">
    <property type="entry name" value="PROSTAGLANDIN E SYNTHASE 2"/>
    <property type="match status" value="1"/>
</dbReference>
<evidence type="ECO:0000259" key="1">
    <source>
        <dbReference type="Pfam" id="PF00462"/>
    </source>
</evidence>
<dbReference type="InterPro" id="IPR002109">
    <property type="entry name" value="Glutaredoxin"/>
</dbReference>
<accession>A0A0A9YC25</accession>
<evidence type="ECO:0000313" key="2">
    <source>
        <dbReference type="EMBL" id="JAG28648.1"/>
    </source>
</evidence>
<evidence type="ECO:0000313" key="3">
    <source>
        <dbReference type="EMBL" id="JAQ04284.1"/>
    </source>
</evidence>
<dbReference type="EMBL" id="GDHC01014345">
    <property type="protein sequence ID" value="JAQ04284.1"/>
    <property type="molecule type" value="Transcribed_RNA"/>
</dbReference>
<dbReference type="AlphaFoldDB" id="A0A0A9YC25"/>
<name>A0A0A9YC25_LYGHE</name>
<feature type="domain" description="Glutaredoxin" evidence="1">
    <location>
        <begin position="21"/>
        <end position="50"/>
    </location>
</feature>
<dbReference type="Pfam" id="PF00462">
    <property type="entry name" value="Glutaredoxin"/>
    <property type="match status" value="1"/>
</dbReference>
<dbReference type="InterPro" id="IPR036249">
    <property type="entry name" value="Thioredoxin-like_sf"/>
</dbReference>
<gene>
    <name evidence="2" type="primary">PTGES2</name>
    <name evidence="2" type="ORF">CM83_7371</name>
    <name evidence="3" type="ORF">g.6106</name>
</gene>
<dbReference type="Gene3D" id="3.40.30.10">
    <property type="entry name" value="Glutaredoxin"/>
    <property type="match status" value="1"/>
</dbReference>
<reference evidence="2" key="1">
    <citation type="journal article" date="2014" name="PLoS ONE">
        <title>Transcriptome-Based Identification of ABC Transporters in the Western Tarnished Plant Bug Lygus hesperus.</title>
        <authorList>
            <person name="Hull J.J."/>
            <person name="Chaney K."/>
            <person name="Geib S.M."/>
            <person name="Fabrick J.A."/>
            <person name="Brent C.S."/>
            <person name="Walsh D."/>
            <person name="Lavine L.C."/>
        </authorList>
    </citation>
    <scope>NUCLEOTIDE SEQUENCE</scope>
</reference>
<sequence length="121" mass="13566">MTKKKGNKNKDDGDKGYELTFYRLLGCPFCAKVEAVMRYHNIPYTEVRINPINGAGIPDSRYRLTPQISFSPRHTSSSKLTDTDNGASTMIVDSACITNAFAKPLHYESQLQNPHITATRK</sequence>
<proteinExistence type="predicted"/>
<reference evidence="2" key="2">
    <citation type="submission" date="2014-07" db="EMBL/GenBank/DDBJ databases">
        <authorList>
            <person name="Hull J."/>
        </authorList>
    </citation>
    <scope>NUCLEOTIDE SEQUENCE</scope>
</reference>
<protein>
    <submittedName>
        <fullName evidence="2">Prostaglandin E synthase 2</fullName>
    </submittedName>
</protein>
<organism evidence="2">
    <name type="scientific">Lygus hesperus</name>
    <name type="common">Western plant bug</name>
    <dbReference type="NCBI Taxonomy" id="30085"/>
    <lineage>
        <taxon>Eukaryota</taxon>
        <taxon>Metazoa</taxon>
        <taxon>Ecdysozoa</taxon>
        <taxon>Arthropoda</taxon>
        <taxon>Hexapoda</taxon>
        <taxon>Insecta</taxon>
        <taxon>Pterygota</taxon>
        <taxon>Neoptera</taxon>
        <taxon>Paraneoptera</taxon>
        <taxon>Hemiptera</taxon>
        <taxon>Heteroptera</taxon>
        <taxon>Panheteroptera</taxon>
        <taxon>Cimicomorpha</taxon>
        <taxon>Miridae</taxon>
        <taxon>Mirini</taxon>
        <taxon>Lygus</taxon>
    </lineage>
</organism>
<dbReference type="EMBL" id="GBHO01014956">
    <property type="protein sequence ID" value="JAG28648.1"/>
    <property type="molecule type" value="Transcribed_RNA"/>
</dbReference>
<reference evidence="3" key="3">
    <citation type="journal article" date="2016" name="Gigascience">
        <title>De novo construction of an expanded transcriptome assembly for the western tarnished plant bug, Lygus hesperus.</title>
        <authorList>
            <person name="Tassone E.E."/>
            <person name="Geib S.M."/>
            <person name="Hall B."/>
            <person name="Fabrick J.A."/>
            <person name="Brent C.S."/>
            <person name="Hull J.J."/>
        </authorList>
    </citation>
    <scope>NUCLEOTIDE SEQUENCE</scope>
</reference>
<dbReference type="GO" id="GO:0005739">
    <property type="term" value="C:mitochondrion"/>
    <property type="evidence" value="ECO:0007669"/>
    <property type="project" value="TreeGrafter"/>
</dbReference>
<dbReference type="PANTHER" id="PTHR12782">
    <property type="entry name" value="MICROSOMAL PROSTAGLANDIN E SYNTHASE-2"/>
    <property type="match status" value="1"/>
</dbReference>